<dbReference type="GO" id="GO:0003910">
    <property type="term" value="F:DNA ligase (ATP) activity"/>
    <property type="evidence" value="ECO:0007669"/>
    <property type="project" value="UniProtKB-EC"/>
</dbReference>
<dbReference type="InterPro" id="IPR012308">
    <property type="entry name" value="DNA_ligase_ATP-dep_N"/>
</dbReference>
<dbReference type="PROSITE" id="PS00333">
    <property type="entry name" value="DNA_LIGASE_A2"/>
    <property type="match status" value="1"/>
</dbReference>
<evidence type="ECO:0000259" key="17">
    <source>
        <dbReference type="PROSITE" id="PS50160"/>
    </source>
</evidence>
<keyword evidence="13" id="KW-0539">Nucleus</keyword>
<dbReference type="Pfam" id="PF00533">
    <property type="entry name" value="BRCT"/>
    <property type="match status" value="2"/>
</dbReference>
<evidence type="ECO:0000259" key="18">
    <source>
        <dbReference type="PROSITE" id="PS50172"/>
    </source>
</evidence>
<evidence type="ECO:0000313" key="19">
    <source>
        <dbReference type="EnsemblMetazoa" id="BGLB002678-PB"/>
    </source>
</evidence>
<dbReference type="GO" id="GO:0006297">
    <property type="term" value="P:nucleotide-excision repair, DNA gap filling"/>
    <property type="evidence" value="ECO:0007669"/>
    <property type="project" value="TreeGrafter"/>
</dbReference>
<dbReference type="NCBIfam" id="TIGR00574">
    <property type="entry name" value="dnl1"/>
    <property type="match status" value="1"/>
</dbReference>
<dbReference type="VEuPathDB" id="VectorBase:BGLB002678"/>
<evidence type="ECO:0000256" key="7">
    <source>
        <dbReference type="ARBA" id="ARBA00022741"/>
    </source>
</evidence>
<comment type="catalytic activity">
    <reaction evidence="14 15">
        <text>ATP + (deoxyribonucleotide)n-3'-hydroxyl + 5'-phospho-(deoxyribonucleotide)m = (deoxyribonucleotide)n+m + AMP + diphosphate.</text>
        <dbReference type="EC" id="6.5.1.1"/>
    </reaction>
</comment>
<evidence type="ECO:0000256" key="12">
    <source>
        <dbReference type="ARBA" id="ARBA00023204"/>
    </source>
</evidence>
<dbReference type="InterPro" id="IPR000977">
    <property type="entry name" value="DNA_ligase_ATP-dep"/>
</dbReference>
<evidence type="ECO:0000256" key="1">
    <source>
        <dbReference type="ARBA" id="ARBA00001946"/>
    </source>
</evidence>
<dbReference type="SMART" id="SM00292">
    <property type="entry name" value="BRCT"/>
    <property type="match status" value="2"/>
</dbReference>
<gene>
    <name evidence="19" type="primary">106063468</name>
</gene>
<dbReference type="InterPro" id="IPR036599">
    <property type="entry name" value="DNA_ligase_N_sf"/>
</dbReference>
<keyword evidence="10" id="KW-0460">Magnesium</keyword>
<keyword evidence="9 15" id="KW-0067">ATP-binding</keyword>
<dbReference type="GO" id="GO:0006310">
    <property type="term" value="P:DNA recombination"/>
    <property type="evidence" value="ECO:0007669"/>
    <property type="project" value="UniProtKB-KW"/>
</dbReference>
<dbReference type="CDD" id="cd07968">
    <property type="entry name" value="OBF_DNA_ligase_IV"/>
    <property type="match status" value="1"/>
</dbReference>
<comment type="cofactor">
    <cofactor evidence="1">
        <name>Mg(2+)</name>
        <dbReference type="ChEBI" id="CHEBI:18420"/>
    </cofactor>
</comment>
<feature type="domain" description="ATP-dependent DNA ligase family profile" evidence="17">
    <location>
        <begin position="360"/>
        <end position="494"/>
    </location>
</feature>
<dbReference type="GO" id="GO:0046872">
    <property type="term" value="F:metal ion binding"/>
    <property type="evidence" value="ECO:0007669"/>
    <property type="project" value="UniProtKB-KW"/>
</dbReference>
<evidence type="ECO:0000256" key="6">
    <source>
        <dbReference type="ARBA" id="ARBA00022737"/>
    </source>
</evidence>
<evidence type="ECO:0000256" key="9">
    <source>
        <dbReference type="ARBA" id="ARBA00022840"/>
    </source>
</evidence>
<dbReference type="Pfam" id="PF04679">
    <property type="entry name" value="DNA_ligase_A_C"/>
    <property type="match status" value="1"/>
</dbReference>
<dbReference type="Gene3D" id="2.40.50.140">
    <property type="entry name" value="Nucleic acid-binding proteins"/>
    <property type="match status" value="1"/>
</dbReference>
<dbReference type="STRING" id="6526.A0A2C9JHQ7"/>
<dbReference type="EC" id="6.5.1.1" evidence="15"/>
<protein>
    <recommendedName>
        <fullName evidence="15">DNA ligase</fullName>
        <ecNumber evidence="15">6.5.1.1</ecNumber>
    </recommendedName>
</protein>
<dbReference type="InterPro" id="IPR029710">
    <property type="entry name" value="LIG4"/>
</dbReference>
<dbReference type="SUPFAM" id="SSF117018">
    <property type="entry name" value="ATP-dependent DNA ligase DNA-binding domain"/>
    <property type="match status" value="1"/>
</dbReference>
<dbReference type="GO" id="GO:0005958">
    <property type="term" value="C:DNA-dependent protein kinase-DNA ligase 4 complex"/>
    <property type="evidence" value="ECO:0007669"/>
    <property type="project" value="TreeGrafter"/>
</dbReference>
<evidence type="ECO:0000256" key="16">
    <source>
        <dbReference type="RuleBase" id="RU004196"/>
    </source>
</evidence>
<evidence type="ECO:0000256" key="3">
    <source>
        <dbReference type="ARBA" id="ARBA00007572"/>
    </source>
</evidence>
<keyword evidence="11 15" id="KW-0233">DNA recombination</keyword>
<feature type="domain" description="BRCT" evidence="18">
    <location>
        <begin position="812"/>
        <end position="916"/>
    </location>
</feature>
<dbReference type="PROSITE" id="PS50172">
    <property type="entry name" value="BRCT"/>
    <property type="match status" value="2"/>
</dbReference>
<dbReference type="GO" id="GO:0005524">
    <property type="term" value="F:ATP binding"/>
    <property type="evidence" value="ECO:0007669"/>
    <property type="project" value="UniProtKB-KW"/>
</dbReference>
<comment type="subcellular location">
    <subcellularLocation>
        <location evidence="2">Nucleus</location>
    </subcellularLocation>
</comment>
<dbReference type="GO" id="GO:0032807">
    <property type="term" value="C:DNA ligase IV complex"/>
    <property type="evidence" value="ECO:0007669"/>
    <property type="project" value="TreeGrafter"/>
</dbReference>
<evidence type="ECO:0000256" key="5">
    <source>
        <dbReference type="ARBA" id="ARBA00022723"/>
    </source>
</evidence>
<evidence type="ECO:0000256" key="15">
    <source>
        <dbReference type="RuleBase" id="RU000617"/>
    </source>
</evidence>
<name>A0A2C9JHQ7_BIOGL</name>
<dbReference type="GO" id="GO:0003677">
    <property type="term" value="F:DNA binding"/>
    <property type="evidence" value="ECO:0007669"/>
    <property type="project" value="InterPro"/>
</dbReference>
<comment type="similarity">
    <text evidence="3 16">Belongs to the ATP-dependent DNA ligase family.</text>
</comment>
<dbReference type="FunFam" id="3.30.470.30:FF:000008">
    <property type="entry name" value="DNA ligase"/>
    <property type="match status" value="1"/>
</dbReference>
<keyword evidence="6" id="KW-0677">Repeat</keyword>
<evidence type="ECO:0000256" key="13">
    <source>
        <dbReference type="ARBA" id="ARBA00023242"/>
    </source>
</evidence>
<dbReference type="CDD" id="cd07903">
    <property type="entry name" value="Adenylation_DNA_ligase_IV"/>
    <property type="match status" value="1"/>
</dbReference>
<evidence type="ECO:0000256" key="8">
    <source>
        <dbReference type="ARBA" id="ARBA00022763"/>
    </source>
</evidence>
<dbReference type="InterPro" id="IPR036420">
    <property type="entry name" value="BRCT_dom_sf"/>
</dbReference>
<dbReference type="InterPro" id="IPR012340">
    <property type="entry name" value="NA-bd_OB-fold"/>
</dbReference>
<keyword evidence="12 15" id="KW-0234">DNA repair</keyword>
<dbReference type="AlphaFoldDB" id="A0A2C9JHQ7"/>
<dbReference type="PROSITE" id="PS00697">
    <property type="entry name" value="DNA_LIGASE_A1"/>
    <property type="match status" value="1"/>
</dbReference>
<accession>A0A2C9JHQ7</accession>
<dbReference type="SUPFAM" id="SSF50249">
    <property type="entry name" value="Nucleic acid-binding proteins"/>
    <property type="match status" value="1"/>
</dbReference>
<dbReference type="GO" id="GO:0006303">
    <property type="term" value="P:double-strand break repair via nonhomologous end joining"/>
    <property type="evidence" value="ECO:0007669"/>
    <property type="project" value="TreeGrafter"/>
</dbReference>
<dbReference type="VEuPathDB" id="VectorBase:BGLAX_051861"/>
<dbReference type="RefSeq" id="XP_013077300.2">
    <property type="nucleotide sequence ID" value="XM_013221846.2"/>
</dbReference>
<keyword evidence="7 15" id="KW-0547">Nucleotide-binding</keyword>
<dbReference type="Gene3D" id="3.40.50.10190">
    <property type="entry name" value="BRCT domain"/>
    <property type="match status" value="2"/>
</dbReference>
<reference evidence="19" key="1">
    <citation type="submission" date="2020-05" db="UniProtKB">
        <authorList>
            <consortium name="EnsemblMetazoa"/>
        </authorList>
    </citation>
    <scope>IDENTIFICATION</scope>
    <source>
        <strain evidence="19">BB02</strain>
    </source>
</reference>
<dbReference type="InterPro" id="IPR012310">
    <property type="entry name" value="DNA_ligase_ATP-dep_cent"/>
</dbReference>
<dbReference type="Gene3D" id="1.10.3260.10">
    <property type="entry name" value="DNA ligase, ATP-dependent, N-terminal domain"/>
    <property type="match status" value="1"/>
</dbReference>
<organism evidence="19 20">
    <name type="scientific">Biomphalaria glabrata</name>
    <name type="common">Bloodfluke planorb</name>
    <name type="synonym">Freshwater snail</name>
    <dbReference type="NCBI Taxonomy" id="6526"/>
    <lineage>
        <taxon>Eukaryota</taxon>
        <taxon>Metazoa</taxon>
        <taxon>Spiralia</taxon>
        <taxon>Lophotrochozoa</taxon>
        <taxon>Mollusca</taxon>
        <taxon>Gastropoda</taxon>
        <taxon>Heterobranchia</taxon>
        <taxon>Euthyneura</taxon>
        <taxon>Panpulmonata</taxon>
        <taxon>Hygrophila</taxon>
        <taxon>Lymnaeoidea</taxon>
        <taxon>Planorbidae</taxon>
        <taxon>Biomphalaria</taxon>
    </lineage>
</organism>
<proteinExistence type="inferred from homology"/>
<dbReference type="SUPFAM" id="SSF56091">
    <property type="entry name" value="DNA ligase/mRNA capping enzyme, catalytic domain"/>
    <property type="match status" value="1"/>
</dbReference>
<evidence type="ECO:0000256" key="10">
    <source>
        <dbReference type="ARBA" id="ARBA00022842"/>
    </source>
</evidence>
<dbReference type="Proteomes" id="UP000076420">
    <property type="component" value="Unassembled WGS sequence"/>
</dbReference>
<dbReference type="GO" id="GO:0071897">
    <property type="term" value="P:DNA biosynthetic process"/>
    <property type="evidence" value="ECO:0007669"/>
    <property type="project" value="InterPro"/>
</dbReference>
<dbReference type="EnsemblMetazoa" id="BGLB002678-RC">
    <property type="protein sequence ID" value="BGLB002678-PC"/>
    <property type="gene ID" value="BGLB002678"/>
</dbReference>
<dbReference type="InterPro" id="IPR021536">
    <property type="entry name" value="DNA_ligase_IV_dom"/>
</dbReference>
<dbReference type="InterPro" id="IPR016059">
    <property type="entry name" value="DNA_ligase_ATP-dep_CS"/>
</dbReference>
<keyword evidence="5" id="KW-0479">Metal-binding</keyword>
<dbReference type="InterPro" id="IPR001357">
    <property type="entry name" value="BRCT_dom"/>
</dbReference>
<dbReference type="Pfam" id="PF11411">
    <property type="entry name" value="DNA_ligase_IV"/>
    <property type="match status" value="1"/>
</dbReference>
<evidence type="ECO:0000256" key="11">
    <source>
        <dbReference type="ARBA" id="ARBA00023172"/>
    </source>
</evidence>
<dbReference type="Pfam" id="PF01068">
    <property type="entry name" value="DNA_ligase_A_M"/>
    <property type="match status" value="1"/>
</dbReference>
<dbReference type="FunFam" id="2.40.50.140:FF:000150">
    <property type="entry name" value="DNA ligase"/>
    <property type="match status" value="1"/>
</dbReference>
<evidence type="ECO:0000256" key="2">
    <source>
        <dbReference type="ARBA" id="ARBA00004123"/>
    </source>
</evidence>
<evidence type="ECO:0000256" key="4">
    <source>
        <dbReference type="ARBA" id="ARBA00022598"/>
    </source>
</evidence>
<keyword evidence="8 15" id="KW-0227">DNA damage</keyword>
<dbReference type="Pfam" id="PF04675">
    <property type="entry name" value="DNA_ligase_A_N"/>
    <property type="match status" value="1"/>
</dbReference>
<evidence type="ECO:0000256" key="14">
    <source>
        <dbReference type="ARBA" id="ARBA00034003"/>
    </source>
</evidence>
<dbReference type="InterPro" id="IPR012309">
    <property type="entry name" value="DNA_ligase_ATP-dep_C"/>
</dbReference>
<dbReference type="InterPro" id="IPR044125">
    <property type="entry name" value="Adenylation_DNA_ligase_IV"/>
</dbReference>
<keyword evidence="4 15" id="KW-0436">Ligase</keyword>
<sequence length="916" mass="103851">MSSSHDSIKSQTVACAVKFSELCGLLEKIQKTQGNDKKRKVLQDFIEKWRACHKELHTNNSSINDSFHPAMRLLLPHLERERVAYGIKEHTLAKLLIELLCLGQDSPDAQRLLNYKAPKTAQAQAGDFANVAYFVLKNRCPNKGSLSISDVNRDLDAIASGNAAKAKETVRKHLMHLLTSLNATEIKWLIRMILKELKIGLSQASVLNVFHPDAEELYNVNNSLEKVCVQLHDIKTRAYEIGIEVFSPFTPMLGERASPDKVEKLMDNKPYLIETKFDGERVLLHKHGDEYKFFSRSGMEYTQVFGSNPYEGTLTPYISRCFKSNVQKCILDGEMMGYHAATKTFGTKGEQFDIKSRDVLERTGYQPCVQVFDVLLLNDKVLTNTPLRERLSLIDDVFTPVEGRIVKSVYKEALTRQDCADALNEAIDNKEEGIMVKLADSVYKPNTRKGGWFKIKPEYIGGLMDELDLLVVGGYFGVGERGGMVSHFLCAVAEPVSDGEMPTIFFSFCKVGSGYSKKQLKTFNELLSEHWQVYNKSKPPKHLELASGFKEKPDVWLPPDKSKILQIKATEIIESDRFKTGCTLRFPRVEVIRDDKPWFQCMTTSELEDLRQKSGGKLAGTKYEMGALDEPIKKKRKVVSHSVRPTLMAQFKGADISNIKQIGQVLVGKEFCVIDGPSNFPKQELETNIVQLGGTVVQNPDANTLCVIADKVAVKVKNLIKTNKYNIVKVAWLIKVIETKSWVDWSPNDMIHMTQITKKLMEQNYDCYGDSYTVDVNEEALRHIFQGMGEDIPGVSQDDIREIEEEYFPYDSPFGLFRSCKVYIDNKLVLSDPGTAIPNCSLDLLELELRFFGAETSDQLDSSISHVIVDESDLMRLHSLKEKRRTNDRKYHIMTEKWIKACIENGDLCPERTYEL</sequence>
<dbReference type="SUPFAM" id="SSF52113">
    <property type="entry name" value="BRCT domain"/>
    <property type="match status" value="2"/>
</dbReference>
<dbReference type="OrthoDB" id="151490at2759"/>
<dbReference type="EnsemblMetazoa" id="BGLB002678-RB">
    <property type="protein sequence ID" value="BGLB002678-PB"/>
    <property type="gene ID" value="BGLB002678"/>
</dbReference>
<evidence type="ECO:0000313" key="20">
    <source>
        <dbReference type="Proteomes" id="UP000076420"/>
    </source>
</evidence>
<dbReference type="PANTHER" id="PTHR45997:SF1">
    <property type="entry name" value="DNA LIGASE 4"/>
    <property type="match status" value="1"/>
</dbReference>
<dbReference type="Gene3D" id="3.30.470.30">
    <property type="entry name" value="DNA ligase/mRNA capping enzyme"/>
    <property type="match status" value="1"/>
</dbReference>
<dbReference type="PANTHER" id="PTHR45997">
    <property type="entry name" value="DNA LIGASE 4"/>
    <property type="match status" value="1"/>
</dbReference>
<dbReference type="PROSITE" id="PS50160">
    <property type="entry name" value="DNA_LIGASE_A3"/>
    <property type="match status" value="1"/>
</dbReference>
<dbReference type="FunFam" id="3.40.50.10190:FF:000027">
    <property type="entry name" value="DNA ligase"/>
    <property type="match status" value="1"/>
</dbReference>
<feature type="domain" description="BRCT" evidence="18">
    <location>
        <begin position="661"/>
        <end position="750"/>
    </location>
</feature>
<dbReference type="KEGG" id="bgt:106063468"/>